<evidence type="ECO:0000313" key="12">
    <source>
        <dbReference type="Proteomes" id="UP000801492"/>
    </source>
</evidence>
<keyword evidence="6" id="KW-0865">Zymogen</keyword>
<dbReference type="InterPro" id="IPR018114">
    <property type="entry name" value="TRYPSIN_HIS"/>
</dbReference>
<name>A0A8K0GII4_IGNLU</name>
<dbReference type="PRINTS" id="PR00722">
    <property type="entry name" value="CHYMOTRYPSIN"/>
</dbReference>
<dbReference type="InterPro" id="IPR001314">
    <property type="entry name" value="Peptidase_S1A"/>
</dbReference>
<protein>
    <recommendedName>
        <fullName evidence="10">Peptidase S1 domain-containing protein</fullName>
    </recommendedName>
</protein>
<dbReference type="CDD" id="cd00190">
    <property type="entry name" value="Tryp_SPc"/>
    <property type="match status" value="1"/>
</dbReference>
<dbReference type="AlphaFoldDB" id="A0A8K0GII4"/>
<comment type="similarity">
    <text evidence="1">Belongs to the peptidase S1 family.</text>
</comment>
<evidence type="ECO:0000256" key="7">
    <source>
        <dbReference type="ARBA" id="ARBA00023157"/>
    </source>
</evidence>
<evidence type="ECO:0000313" key="11">
    <source>
        <dbReference type="EMBL" id="KAF2901184.1"/>
    </source>
</evidence>
<feature type="domain" description="Peptidase S1" evidence="10">
    <location>
        <begin position="26"/>
        <end position="261"/>
    </location>
</feature>
<comment type="caution">
    <text evidence="11">The sequence shown here is derived from an EMBL/GenBank/DDBJ whole genome shotgun (WGS) entry which is preliminary data.</text>
</comment>
<evidence type="ECO:0000256" key="1">
    <source>
        <dbReference type="ARBA" id="ARBA00007664"/>
    </source>
</evidence>
<dbReference type="InterPro" id="IPR009003">
    <property type="entry name" value="Peptidase_S1_PA"/>
</dbReference>
<evidence type="ECO:0000256" key="4">
    <source>
        <dbReference type="ARBA" id="ARBA00022801"/>
    </source>
</evidence>
<keyword evidence="12" id="KW-1185">Reference proteome</keyword>
<evidence type="ECO:0000256" key="2">
    <source>
        <dbReference type="ARBA" id="ARBA00022670"/>
    </source>
</evidence>
<dbReference type="InterPro" id="IPR033116">
    <property type="entry name" value="TRYPSIN_SER"/>
</dbReference>
<feature type="signal peptide" evidence="9">
    <location>
        <begin position="1"/>
        <end position="16"/>
    </location>
</feature>
<evidence type="ECO:0000256" key="9">
    <source>
        <dbReference type="SAM" id="SignalP"/>
    </source>
</evidence>
<keyword evidence="4 8" id="KW-0378">Hydrolase</keyword>
<evidence type="ECO:0000259" key="10">
    <source>
        <dbReference type="PROSITE" id="PS50240"/>
    </source>
</evidence>
<dbReference type="PANTHER" id="PTHR24276:SF91">
    <property type="entry name" value="AT26814P-RELATED"/>
    <property type="match status" value="1"/>
</dbReference>
<dbReference type="PROSITE" id="PS00135">
    <property type="entry name" value="TRYPSIN_SER"/>
    <property type="match status" value="1"/>
</dbReference>
<dbReference type="SUPFAM" id="SSF50494">
    <property type="entry name" value="Trypsin-like serine proteases"/>
    <property type="match status" value="1"/>
</dbReference>
<dbReference type="InterPro" id="IPR043504">
    <property type="entry name" value="Peptidase_S1_PA_chymotrypsin"/>
</dbReference>
<keyword evidence="2 8" id="KW-0645">Protease</keyword>
<dbReference type="Gene3D" id="2.40.10.10">
    <property type="entry name" value="Trypsin-like serine proteases"/>
    <property type="match status" value="1"/>
</dbReference>
<accession>A0A8K0GII4</accession>
<dbReference type="FunFam" id="2.40.10.10:FF:000077">
    <property type="entry name" value="Predicted protein"/>
    <property type="match status" value="1"/>
</dbReference>
<dbReference type="Pfam" id="PF00089">
    <property type="entry name" value="Trypsin"/>
    <property type="match status" value="1"/>
</dbReference>
<dbReference type="PROSITE" id="PS00134">
    <property type="entry name" value="TRYPSIN_HIS"/>
    <property type="match status" value="1"/>
</dbReference>
<dbReference type="PANTHER" id="PTHR24276">
    <property type="entry name" value="POLYSERASE-RELATED"/>
    <property type="match status" value="1"/>
</dbReference>
<keyword evidence="5 8" id="KW-0720">Serine protease</keyword>
<dbReference type="InterPro" id="IPR001254">
    <property type="entry name" value="Trypsin_dom"/>
</dbReference>
<keyword evidence="7" id="KW-1015">Disulfide bond</keyword>
<dbReference type="GO" id="GO:0006508">
    <property type="term" value="P:proteolysis"/>
    <property type="evidence" value="ECO:0007669"/>
    <property type="project" value="UniProtKB-KW"/>
</dbReference>
<dbReference type="SMART" id="SM00020">
    <property type="entry name" value="Tryp_SPc"/>
    <property type="match status" value="1"/>
</dbReference>
<evidence type="ECO:0000256" key="8">
    <source>
        <dbReference type="RuleBase" id="RU363034"/>
    </source>
</evidence>
<dbReference type="GO" id="GO:0004252">
    <property type="term" value="F:serine-type endopeptidase activity"/>
    <property type="evidence" value="ECO:0007669"/>
    <property type="project" value="InterPro"/>
</dbReference>
<dbReference type="PROSITE" id="PS50240">
    <property type="entry name" value="TRYPSIN_DOM"/>
    <property type="match status" value="1"/>
</dbReference>
<dbReference type="InterPro" id="IPR050430">
    <property type="entry name" value="Peptidase_S1"/>
</dbReference>
<dbReference type="Proteomes" id="UP000801492">
    <property type="component" value="Unassembled WGS sequence"/>
</dbReference>
<evidence type="ECO:0000256" key="3">
    <source>
        <dbReference type="ARBA" id="ARBA00022729"/>
    </source>
</evidence>
<organism evidence="11 12">
    <name type="scientific">Ignelater luminosus</name>
    <name type="common">Cucubano</name>
    <name type="synonym">Pyrophorus luminosus</name>
    <dbReference type="NCBI Taxonomy" id="2038154"/>
    <lineage>
        <taxon>Eukaryota</taxon>
        <taxon>Metazoa</taxon>
        <taxon>Ecdysozoa</taxon>
        <taxon>Arthropoda</taxon>
        <taxon>Hexapoda</taxon>
        <taxon>Insecta</taxon>
        <taxon>Pterygota</taxon>
        <taxon>Neoptera</taxon>
        <taxon>Endopterygota</taxon>
        <taxon>Coleoptera</taxon>
        <taxon>Polyphaga</taxon>
        <taxon>Elateriformia</taxon>
        <taxon>Elateroidea</taxon>
        <taxon>Elateridae</taxon>
        <taxon>Agrypninae</taxon>
        <taxon>Pyrophorini</taxon>
        <taxon>Ignelater</taxon>
    </lineage>
</organism>
<dbReference type="EMBL" id="VTPC01001808">
    <property type="protein sequence ID" value="KAF2901184.1"/>
    <property type="molecule type" value="Genomic_DNA"/>
</dbReference>
<proteinExistence type="inferred from homology"/>
<evidence type="ECO:0000256" key="5">
    <source>
        <dbReference type="ARBA" id="ARBA00022825"/>
    </source>
</evidence>
<keyword evidence="3 9" id="KW-0732">Signal</keyword>
<reference evidence="11" key="1">
    <citation type="submission" date="2019-08" db="EMBL/GenBank/DDBJ databases">
        <title>The genome of the North American firefly Photinus pyralis.</title>
        <authorList>
            <consortium name="Photinus pyralis genome working group"/>
            <person name="Fallon T.R."/>
            <person name="Sander Lower S.E."/>
            <person name="Weng J.-K."/>
        </authorList>
    </citation>
    <scope>NUCLEOTIDE SEQUENCE</scope>
    <source>
        <strain evidence="11">TRF0915ILg1</strain>
        <tissue evidence="11">Whole body</tissue>
    </source>
</reference>
<sequence length="261" mass="28300">MFRLTFALALVGLAYGLHAPLLDGRIVGGKNAKIEDYPYQLSFEIFNVHDCGASLIRPNVAVTAAHCTEGRESLKSFITLRGGSSLVHKGGQVAKVLSMCDHPKYNRSTIDYDVSVLLLDRPFVLGDNVQTIPLQPANLDVPTGTVANVSGWGRLSSGGVAPQQLQVVQVPKVEDSECERFYSRYGDTITDRMVCFGYTEGGKDSCQGDSGGPLVIDEELVGVVSWGRGCASPRLPGVYAKVSHPEIHKHINDCLTRFESF</sequence>
<feature type="chain" id="PRO_5035426584" description="Peptidase S1 domain-containing protein" evidence="9">
    <location>
        <begin position="17"/>
        <end position="261"/>
    </location>
</feature>
<evidence type="ECO:0000256" key="6">
    <source>
        <dbReference type="ARBA" id="ARBA00023145"/>
    </source>
</evidence>
<dbReference type="OrthoDB" id="10051896at2759"/>
<gene>
    <name evidence="11" type="ORF">ILUMI_05002</name>
</gene>